<name>A0A8S1HPU8_9PELO</name>
<proteinExistence type="predicted"/>
<dbReference type="Pfam" id="PF24681">
    <property type="entry name" value="Kelch_KLHDC2_KLHL20_DRC7"/>
    <property type="match status" value="2"/>
</dbReference>
<dbReference type="Proteomes" id="UP000835052">
    <property type="component" value="Unassembled WGS sequence"/>
</dbReference>
<evidence type="ECO:0000313" key="4">
    <source>
        <dbReference type="Proteomes" id="UP000835052"/>
    </source>
</evidence>
<dbReference type="PANTHER" id="PTHR46428">
    <property type="entry name" value="KELCH DOMAIN-CONTAINING PROTEIN 10"/>
    <property type="match status" value="1"/>
</dbReference>
<dbReference type="OrthoDB" id="7676067at2759"/>
<evidence type="ECO:0000256" key="1">
    <source>
        <dbReference type="ARBA" id="ARBA00022441"/>
    </source>
</evidence>
<keyword evidence="1" id="KW-0880">Kelch repeat</keyword>
<dbReference type="SUPFAM" id="SSF117281">
    <property type="entry name" value="Kelch motif"/>
    <property type="match status" value="1"/>
</dbReference>
<dbReference type="PANTHER" id="PTHR46428:SF1">
    <property type="entry name" value="KELCH DOMAIN-CONTAINING PROTEIN 10"/>
    <property type="match status" value="1"/>
</dbReference>
<evidence type="ECO:0000313" key="3">
    <source>
        <dbReference type="EMBL" id="CAD6195140.1"/>
    </source>
</evidence>
<reference evidence="3" key="1">
    <citation type="submission" date="2020-10" db="EMBL/GenBank/DDBJ databases">
        <authorList>
            <person name="Kikuchi T."/>
        </authorList>
    </citation>
    <scope>NUCLEOTIDE SEQUENCE</scope>
    <source>
        <strain evidence="3">NKZ352</strain>
    </source>
</reference>
<dbReference type="AlphaFoldDB" id="A0A8S1HPU8"/>
<protein>
    <submittedName>
        <fullName evidence="3">Uncharacterized protein</fullName>
    </submittedName>
</protein>
<accession>A0A8S1HPU8</accession>
<sequence>MSLSIFSLPLSSWFNSTNESLRPPPVDLSQFQRLHTQSEHRTLAEIPPERSGHRCFYGSDDVFYVVGGYSANVSVRGVESVIYREVWALNLLSKKWKRMTISGSFPTALASFSLAQREPYSDIFMVFGGSGATFGASNSNKMFEVVVDDEKSMAIGKERVAMSDNVKAPSYGHAMISGPSPGIYFIVGGTNGFEYNLDIHVFKTIRHLGIEAVIWDYLTTQQDGGAYRMEIILDDNRLFVFGGGTSRDVLGFDIMFFYNLDTGGFEVIKPIGDENDDYPVARRCHSATQWGREVVIAGGCTPRGAGLGEIIVLEDVWFFHLDTFRWRRHHYNLVDPVFFHSAAVSTEGCLTIFGGTLDESSKHRSNTTQICWLAPPSLKTFATWSLKKHFPSVFEDDGADLRLRDSTKIIKRFFGYSSDAEKNCETPSFEEEPLLSEVDFAFA</sequence>
<evidence type="ECO:0000256" key="2">
    <source>
        <dbReference type="ARBA" id="ARBA00022737"/>
    </source>
</evidence>
<dbReference type="GO" id="GO:0032874">
    <property type="term" value="P:positive regulation of stress-activated MAPK cascade"/>
    <property type="evidence" value="ECO:0007669"/>
    <property type="project" value="TreeGrafter"/>
</dbReference>
<organism evidence="3 4">
    <name type="scientific">Caenorhabditis auriculariae</name>
    <dbReference type="NCBI Taxonomy" id="2777116"/>
    <lineage>
        <taxon>Eukaryota</taxon>
        <taxon>Metazoa</taxon>
        <taxon>Ecdysozoa</taxon>
        <taxon>Nematoda</taxon>
        <taxon>Chromadorea</taxon>
        <taxon>Rhabditida</taxon>
        <taxon>Rhabditina</taxon>
        <taxon>Rhabditomorpha</taxon>
        <taxon>Rhabditoidea</taxon>
        <taxon>Rhabditidae</taxon>
        <taxon>Peloderinae</taxon>
        <taxon>Caenorhabditis</taxon>
    </lineage>
</organism>
<dbReference type="EMBL" id="CAJGYM010000051">
    <property type="protein sequence ID" value="CAD6195140.1"/>
    <property type="molecule type" value="Genomic_DNA"/>
</dbReference>
<keyword evidence="2" id="KW-0677">Repeat</keyword>
<dbReference type="Gene3D" id="2.120.10.80">
    <property type="entry name" value="Kelch-type beta propeller"/>
    <property type="match status" value="2"/>
</dbReference>
<gene>
    <name evidence="3" type="ORF">CAUJ_LOCUS11059</name>
</gene>
<comment type="caution">
    <text evidence="3">The sequence shown here is derived from an EMBL/GenBank/DDBJ whole genome shotgun (WGS) entry which is preliminary data.</text>
</comment>
<dbReference type="InterPro" id="IPR052125">
    <property type="entry name" value="KLHDC10"/>
</dbReference>
<dbReference type="InterPro" id="IPR015915">
    <property type="entry name" value="Kelch-typ_b-propeller"/>
</dbReference>
<keyword evidence="4" id="KW-1185">Reference proteome</keyword>